<reference evidence="4 5" key="1">
    <citation type="journal article" date="2012" name="Genome Biol.">
        <title>Genome and low-iron response of an oceanic diatom adapted to chronic iron limitation.</title>
        <authorList>
            <person name="Lommer M."/>
            <person name="Specht M."/>
            <person name="Roy A.S."/>
            <person name="Kraemer L."/>
            <person name="Andreson R."/>
            <person name="Gutowska M.A."/>
            <person name="Wolf J."/>
            <person name="Bergner S.V."/>
            <person name="Schilhabel M.B."/>
            <person name="Klostermeier U.C."/>
            <person name="Beiko R.G."/>
            <person name="Rosenstiel P."/>
            <person name="Hippler M."/>
            <person name="Laroche J."/>
        </authorList>
    </citation>
    <scope>NUCLEOTIDE SEQUENCE [LARGE SCALE GENOMIC DNA]</scope>
    <source>
        <strain evidence="4 5">CCMP1005</strain>
    </source>
</reference>
<dbReference type="Gene3D" id="3.40.33.10">
    <property type="entry name" value="CAP"/>
    <property type="match status" value="1"/>
</dbReference>
<feature type="chain" id="PRO_5003836016" description="SCP domain-containing protein" evidence="2">
    <location>
        <begin position="17"/>
        <end position="241"/>
    </location>
</feature>
<feature type="compositionally biased region" description="Basic and acidic residues" evidence="1">
    <location>
        <begin position="44"/>
        <end position="64"/>
    </location>
</feature>
<organism evidence="4 5">
    <name type="scientific">Thalassiosira oceanica</name>
    <name type="common">Marine diatom</name>
    <dbReference type="NCBI Taxonomy" id="159749"/>
    <lineage>
        <taxon>Eukaryota</taxon>
        <taxon>Sar</taxon>
        <taxon>Stramenopiles</taxon>
        <taxon>Ochrophyta</taxon>
        <taxon>Bacillariophyta</taxon>
        <taxon>Coscinodiscophyceae</taxon>
        <taxon>Thalassiosirophycidae</taxon>
        <taxon>Thalassiosirales</taxon>
        <taxon>Thalassiosiraceae</taxon>
        <taxon>Thalassiosira</taxon>
    </lineage>
</organism>
<evidence type="ECO:0000256" key="1">
    <source>
        <dbReference type="SAM" id="MobiDB-lite"/>
    </source>
</evidence>
<evidence type="ECO:0000256" key="2">
    <source>
        <dbReference type="SAM" id="SignalP"/>
    </source>
</evidence>
<dbReference type="SUPFAM" id="SSF55797">
    <property type="entry name" value="PR-1-like"/>
    <property type="match status" value="1"/>
</dbReference>
<comment type="caution">
    <text evidence="4">The sequence shown here is derived from an EMBL/GenBank/DDBJ whole genome shotgun (WGS) entry which is preliminary data.</text>
</comment>
<feature type="domain" description="SCP" evidence="3">
    <location>
        <begin position="65"/>
        <end position="177"/>
    </location>
</feature>
<gene>
    <name evidence="4" type="ORF">THAOC_33453</name>
</gene>
<dbReference type="Pfam" id="PF00188">
    <property type="entry name" value="CAP"/>
    <property type="match status" value="1"/>
</dbReference>
<evidence type="ECO:0000313" key="4">
    <source>
        <dbReference type="EMBL" id="EJK47810.1"/>
    </source>
</evidence>
<dbReference type="AlphaFoldDB" id="K0R554"/>
<proteinExistence type="predicted"/>
<feature type="signal peptide" evidence="2">
    <location>
        <begin position="1"/>
        <end position="16"/>
    </location>
</feature>
<dbReference type="EMBL" id="AGNL01046607">
    <property type="protein sequence ID" value="EJK47810.1"/>
    <property type="molecule type" value="Genomic_DNA"/>
</dbReference>
<evidence type="ECO:0000313" key="5">
    <source>
        <dbReference type="Proteomes" id="UP000266841"/>
    </source>
</evidence>
<dbReference type="Proteomes" id="UP000266841">
    <property type="component" value="Unassembled WGS sequence"/>
</dbReference>
<feature type="region of interest" description="Disordered" evidence="1">
    <location>
        <begin position="26"/>
        <end position="69"/>
    </location>
</feature>
<evidence type="ECO:0000259" key="3">
    <source>
        <dbReference type="Pfam" id="PF00188"/>
    </source>
</evidence>
<dbReference type="InterPro" id="IPR014044">
    <property type="entry name" value="CAP_dom"/>
</dbReference>
<protein>
    <recommendedName>
        <fullName evidence="3">SCP domain-containing protein</fullName>
    </recommendedName>
</protein>
<accession>K0R554</accession>
<keyword evidence="2" id="KW-0732">Signal</keyword>
<dbReference type="InterPro" id="IPR035940">
    <property type="entry name" value="CAP_sf"/>
</dbReference>
<dbReference type="OrthoDB" id="337038at2759"/>
<sequence length="241" mass="26979">MTSSLIFCLWFAVALSSSSTMALGEKRIDRRGSSSRTGNGTRGGRRDINNDDLNGRVRSGDWSRAHKKARDKYHNEKGYSTPRMMWNRDLQNFANEYAAQLAQVCEDGPPSNPEADKFAYVVASKQDSRSPDTPEEILSQWEEKFLSATWPDNEDFSQVLWRQTEYLGCSDAVTPNASDLDKPCAYRGNCNLEEGMSKDEQMEQILNGFTCGECPPNKNNCMDTNNELLPKNPPGGLTKVA</sequence>
<name>K0R554_THAOC</name>
<dbReference type="OMA" id="RAEGWIN"/>
<keyword evidence="5" id="KW-1185">Reference proteome</keyword>